<feature type="signal peptide" evidence="4">
    <location>
        <begin position="1"/>
        <end position="27"/>
    </location>
</feature>
<dbReference type="GO" id="GO:0000014">
    <property type="term" value="F:single-stranded DNA endodeoxyribonuclease activity"/>
    <property type="evidence" value="ECO:0007669"/>
    <property type="project" value="TreeGrafter"/>
</dbReference>
<dbReference type="PANTHER" id="PTHR13966">
    <property type="entry name" value="ENDONUCLEASE RELATED"/>
    <property type="match status" value="1"/>
</dbReference>
<dbReference type="InParanoid" id="A0A7M7GIS6"/>
<keyword evidence="7" id="KW-1185">Reference proteome</keyword>
<dbReference type="OrthoDB" id="5960141at2759"/>
<name>A0A7M7GIS6_NASVI</name>
<dbReference type="Pfam" id="PF01223">
    <property type="entry name" value="Endonuclease_NS"/>
    <property type="match status" value="1"/>
</dbReference>
<sequence length="437" mass="50426">MATTKRTLLSTILFVFILNGHSKFILSANIENNCLIKKDYIDLDSSKSPLVLYPNYVMNFGIEGFSYSKHLLNYLYPINDVTCFYGDSSRSSMIMRLACPGKTLVFPSSASKINSLNLSSATLILYMKMFLKVTEYSTYFDIDKLRDYPITCSGVYEPTIKPIKPNTYTIGYQINILDFLPTIYLSYDEDKKEITAHAKVKYIVNGKPKVTENNTYVNSLTFDNITFADIYNKEYQLNILKELLKNDTLLDMYTAGENYLVPAQLISKEDLFYVSEQRCTLFYENTVPMWKSINEGNWKLVDEIIRKLAEETKSDFNIFAGSINTLNINDNLIYFGNYKNNTIVPVPKVVYKIAHDPSVIEKHHSDMHVMQKNVRGVAFITVNDPYVNITQHKNVYCNKLIDNNNIYPSFSIVEKGYTYACALEDFNLWQSIRKTFY</sequence>
<dbReference type="Proteomes" id="UP000002358">
    <property type="component" value="Unassembled WGS sequence"/>
</dbReference>
<dbReference type="AlphaFoldDB" id="A0A7M7GIS6"/>
<dbReference type="GO" id="GO:0004521">
    <property type="term" value="F:RNA endonuclease activity"/>
    <property type="evidence" value="ECO:0007669"/>
    <property type="project" value="TreeGrafter"/>
</dbReference>
<keyword evidence="4" id="KW-0732">Signal</keyword>
<reference evidence="6" key="1">
    <citation type="submission" date="2021-01" db="UniProtKB">
        <authorList>
            <consortium name="EnsemblMetazoa"/>
        </authorList>
    </citation>
    <scope>IDENTIFICATION</scope>
</reference>
<feature type="domain" description="DNA/RNA non-specific endonuclease/pyrophosphatase/phosphodiesterase" evidence="5">
    <location>
        <begin position="265"/>
        <end position="378"/>
    </location>
</feature>
<dbReference type="InterPro" id="IPR044929">
    <property type="entry name" value="DNA/RNA_non-sp_Endonuclease_sf"/>
</dbReference>
<evidence type="ECO:0000256" key="4">
    <source>
        <dbReference type="SAM" id="SignalP"/>
    </source>
</evidence>
<dbReference type="KEGG" id="nvi:100678590"/>
<evidence type="ECO:0000313" key="7">
    <source>
        <dbReference type="Proteomes" id="UP000002358"/>
    </source>
</evidence>
<organism evidence="6 7">
    <name type="scientific">Nasonia vitripennis</name>
    <name type="common">Parasitic wasp</name>
    <dbReference type="NCBI Taxonomy" id="7425"/>
    <lineage>
        <taxon>Eukaryota</taxon>
        <taxon>Metazoa</taxon>
        <taxon>Ecdysozoa</taxon>
        <taxon>Arthropoda</taxon>
        <taxon>Hexapoda</taxon>
        <taxon>Insecta</taxon>
        <taxon>Pterygota</taxon>
        <taxon>Neoptera</taxon>
        <taxon>Endopterygota</taxon>
        <taxon>Hymenoptera</taxon>
        <taxon>Apocrita</taxon>
        <taxon>Proctotrupomorpha</taxon>
        <taxon>Chalcidoidea</taxon>
        <taxon>Pteromalidae</taxon>
        <taxon>Pteromalinae</taxon>
        <taxon>Nasonia</taxon>
    </lineage>
</organism>
<feature type="chain" id="PRO_5029543621" description="DNA/RNA non-specific endonuclease/pyrophosphatase/phosphodiesterase domain-containing protein" evidence="4">
    <location>
        <begin position="28"/>
        <end position="437"/>
    </location>
</feature>
<dbReference type="GO" id="GO:0003676">
    <property type="term" value="F:nucleic acid binding"/>
    <property type="evidence" value="ECO:0007669"/>
    <property type="project" value="InterPro"/>
</dbReference>
<evidence type="ECO:0000256" key="2">
    <source>
        <dbReference type="ARBA" id="ARBA00022722"/>
    </source>
</evidence>
<protein>
    <recommendedName>
        <fullName evidence="5">DNA/RNA non-specific endonuclease/pyrophosphatase/phosphodiesterase domain-containing protein</fullName>
    </recommendedName>
</protein>
<dbReference type="RefSeq" id="XP_003427707.1">
    <property type="nucleotide sequence ID" value="XM_003427659.4"/>
</dbReference>
<dbReference type="GO" id="GO:0006309">
    <property type="term" value="P:apoptotic DNA fragmentation"/>
    <property type="evidence" value="ECO:0007669"/>
    <property type="project" value="TreeGrafter"/>
</dbReference>
<evidence type="ECO:0000256" key="3">
    <source>
        <dbReference type="ARBA" id="ARBA00022759"/>
    </source>
</evidence>
<comment type="similarity">
    <text evidence="1">Belongs to the DNA/RNA non-specific endonuclease family.</text>
</comment>
<dbReference type="InterPro" id="IPR001604">
    <property type="entry name" value="Endo_G_ENPP1-like_dom"/>
</dbReference>
<keyword evidence="3" id="KW-0378">Hydrolase</keyword>
<dbReference type="Gene3D" id="3.40.570.10">
    <property type="entry name" value="Extracellular Endonuclease, subunit A"/>
    <property type="match status" value="1"/>
</dbReference>
<dbReference type="InterPro" id="IPR044925">
    <property type="entry name" value="His-Me_finger_sf"/>
</dbReference>
<dbReference type="InterPro" id="IPR040255">
    <property type="entry name" value="Non-specific_endonuclease"/>
</dbReference>
<accession>A0A7M7GIS6</accession>
<dbReference type="PANTHER" id="PTHR13966:SF17">
    <property type="entry name" value="ENDONUCLEASE-RELATED"/>
    <property type="match status" value="1"/>
</dbReference>
<proteinExistence type="inferred from homology"/>
<dbReference type="EnsemblMetazoa" id="XM_003427659">
    <property type="protein sequence ID" value="XP_003427707"/>
    <property type="gene ID" value="LOC100678590"/>
</dbReference>
<dbReference type="GO" id="GO:0005743">
    <property type="term" value="C:mitochondrial inner membrane"/>
    <property type="evidence" value="ECO:0007669"/>
    <property type="project" value="TreeGrafter"/>
</dbReference>
<keyword evidence="3" id="KW-0255">Endonuclease</keyword>
<evidence type="ECO:0000259" key="5">
    <source>
        <dbReference type="Pfam" id="PF01223"/>
    </source>
</evidence>
<dbReference type="GO" id="GO:0005634">
    <property type="term" value="C:nucleus"/>
    <property type="evidence" value="ECO:0007669"/>
    <property type="project" value="TreeGrafter"/>
</dbReference>
<evidence type="ECO:0000256" key="1">
    <source>
        <dbReference type="ARBA" id="ARBA00010052"/>
    </source>
</evidence>
<evidence type="ECO:0000313" key="6">
    <source>
        <dbReference type="EnsemblMetazoa" id="XP_003427707"/>
    </source>
</evidence>
<dbReference type="GeneID" id="100678590"/>
<dbReference type="GO" id="GO:0046872">
    <property type="term" value="F:metal ion binding"/>
    <property type="evidence" value="ECO:0007669"/>
    <property type="project" value="InterPro"/>
</dbReference>
<dbReference type="SUPFAM" id="SSF54060">
    <property type="entry name" value="His-Me finger endonucleases"/>
    <property type="match status" value="1"/>
</dbReference>
<keyword evidence="2" id="KW-0540">Nuclease</keyword>